<organism evidence="1 2">
    <name type="scientific">Nocardioides immobilis</name>
    <dbReference type="NCBI Taxonomy" id="2049295"/>
    <lineage>
        <taxon>Bacteria</taxon>
        <taxon>Bacillati</taxon>
        <taxon>Actinomycetota</taxon>
        <taxon>Actinomycetes</taxon>
        <taxon>Propionibacteriales</taxon>
        <taxon>Nocardioidaceae</taxon>
        <taxon>Nocardioides</taxon>
    </lineage>
</organism>
<dbReference type="AlphaFoldDB" id="A0A417XZV5"/>
<keyword evidence="2" id="KW-1185">Reference proteome</keyword>
<name>A0A417XZV5_9ACTN</name>
<proteinExistence type="predicted"/>
<comment type="caution">
    <text evidence="1">The sequence shown here is derived from an EMBL/GenBank/DDBJ whole genome shotgun (WGS) entry which is preliminary data.</text>
</comment>
<gene>
    <name evidence="1" type="ORF">D0Z08_16300</name>
</gene>
<reference evidence="1 2" key="1">
    <citation type="submission" date="2018-09" db="EMBL/GenBank/DDBJ databases">
        <title>Genome sequencing of Nocardioides immobilis CCTCC AB 2017083 for comparison to Nocardioides silvaticus.</title>
        <authorList>
            <person name="Li C."/>
            <person name="Wang G."/>
        </authorList>
    </citation>
    <scope>NUCLEOTIDE SEQUENCE [LARGE SCALE GENOMIC DNA]</scope>
    <source>
        <strain evidence="1 2">CCTCC AB 2017083</strain>
    </source>
</reference>
<evidence type="ECO:0000313" key="1">
    <source>
        <dbReference type="EMBL" id="RHW25903.1"/>
    </source>
</evidence>
<dbReference type="EMBL" id="QXGH01000020">
    <property type="protein sequence ID" value="RHW25903.1"/>
    <property type="molecule type" value="Genomic_DNA"/>
</dbReference>
<dbReference type="Proteomes" id="UP000283644">
    <property type="component" value="Unassembled WGS sequence"/>
</dbReference>
<protein>
    <submittedName>
        <fullName evidence="1">Uncharacterized protein</fullName>
    </submittedName>
</protein>
<evidence type="ECO:0000313" key="2">
    <source>
        <dbReference type="Proteomes" id="UP000283644"/>
    </source>
</evidence>
<sequence>MYLDMNVWIAPAKGLKDQAKITSLRRAIEHLSEDRSTRWSKDAAKLADRAAAHVEELSRLITEHP</sequence>
<accession>A0A417XZV5</accession>